<protein>
    <submittedName>
        <fullName evidence="3">Pilus assembly protein CpaF</fullName>
    </submittedName>
</protein>
<dbReference type="PANTHER" id="PTHR30486">
    <property type="entry name" value="TWITCHING MOTILITY PROTEIN PILT"/>
    <property type="match status" value="1"/>
</dbReference>
<dbReference type="OrthoDB" id="9810761at2"/>
<dbReference type="InterPro" id="IPR050921">
    <property type="entry name" value="T4SS_GSP_E_ATPase"/>
</dbReference>
<dbReference type="Gene3D" id="3.30.450.380">
    <property type="match status" value="1"/>
</dbReference>
<dbReference type="InterPro" id="IPR003593">
    <property type="entry name" value="AAA+_ATPase"/>
</dbReference>
<reference evidence="3 4" key="1">
    <citation type="submission" date="2018-07" db="EMBL/GenBank/DDBJ databases">
        <title>Genomic Encyclopedia of Type Strains, Phase IV (KMG-IV): sequencing the most valuable type-strain genomes for metagenomic binning, comparative biology and taxonomic classification.</title>
        <authorList>
            <person name="Goeker M."/>
        </authorList>
    </citation>
    <scope>NUCLEOTIDE SEQUENCE [LARGE SCALE GENOMIC DNA]</scope>
    <source>
        <strain evidence="3 4">DSM 25281</strain>
    </source>
</reference>
<dbReference type="CDD" id="cd01130">
    <property type="entry name" value="VirB11-like_ATPase"/>
    <property type="match status" value="1"/>
</dbReference>
<name>A0A370G410_9BACI</name>
<evidence type="ECO:0000313" key="4">
    <source>
        <dbReference type="Proteomes" id="UP000255326"/>
    </source>
</evidence>
<proteinExistence type="inferred from homology"/>
<dbReference type="SMART" id="SM00382">
    <property type="entry name" value="AAA"/>
    <property type="match status" value="1"/>
</dbReference>
<gene>
    <name evidence="3" type="ORF">DFR59_12038</name>
</gene>
<dbReference type="AlphaFoldDB" id="A0A370G410"/>
<dbReference type="PANTHER" id="PTHR30486:SF15">
    <property type="entry name" value="TYPE II_IV SECRETION SYSTEM ATPASE"/>
    <property type="match status" value="1"/>
</dbReference>
<dbReference type="InterPro" id="IPR027417">
    <property type="entry name" value="P-loop_NTPase"/>
</dbReference>
<evidence type="ECO:0000313" key="3">
    <source>
        <dbReference type="EMBL" id="RDI37940.1"/>
    </source>
</evidence>
<dbReference type="Gene3D" id="3.40.50.300">
    <property type="entry name" value="P-loop containing nucleotide triphosphate hydrolases"/>
    <property type="match status" value="1"/>
</dbReference>
<organism evidence="3 4">
    <name type="scientific">Falsibacillus pallidus</name>
    <dbReference type="NCBI Taxonomy" id="493781"/>
    <lineage>
        <taxon>Bacteria</taxon>
        <taxon>Bacillati</taxon>
        <taxon>Bacillota</taxon>
        <taxon>Bacilli</taxon>
        <taxon>Bacillales</taxon>
        <taxon>Bacillaceae</taxon>
        <taxon>Falsibacillus</taxon>
    </lineage>
</organism>
<keyword evidence="4" id="KW-1185">Reference proteome</keyword>
<dbReference type="SUPFAM" id="SSF52540">
    <property type="entry name" value="P-loop containing nucleoside triphosphate hydrolases"/>
    <property type="match status" value="1"/>
</dbReference>
<dbReference type="Proteomes" id="UP000255326">
    <property type="component" value="Unassembled WGS sequence"/>
</dbReference>
<dbReference type="InterPro" id="IPR001482">
    <property type="entry name" value="T2SS/T4SS_dom"/>
</dbReference>
<comment type="caution">
    <text evidence="3">The sequence shown here is derived from an EMBL/GenBank/DDBJ whole genome shotgun (WGS) entry which is preliminary data.</text>
</comment>
<feature type="domain" description="AAA+ ATPase" evidence="2">
    <location>
        <begin position="220"/>
        <end position="374"/>
    </location>
</feature>
<accession>A0A370G410</accession>
<evidence type="ECO:0000256" key="1">
    <source>
        <dbReference type="ARBA" id="ARBA00006611"/>
    </source>
</evidence>
<dbReference type="GO" id="GO:0016887">
    <property type="term" value="F:ATP hydrolysis activity"/>
    <property type="evidence" value="ECO:0007669"/>
    <property type="project" value="InterPro"/>
</dbReference>
<dbReference type="EMBL" id="QQAY01000020">
    <property type="protein sequence ID" value="RDI37940.1"/>
    <property type="molecule type" value="Genomic_DNA"/>
</dbReference>
<comment type="similarity">
    <text evidence="1">Belongs to the GSP E family.</text>
</comment>
<sequence>MSLFQRNQKQEKKNILLEERIPSSANPYIEELIEHYKTRLLTETNLEELTSLRSGERRLSIERLVNQFMAEEKVVIPSHDKESMLSRLIDESVGFGPLEPLLQDDSITEILVNGPSEVFIEKNGKLQKSAVAFKNEEHVRHIIDRVVAPLGRRIDESSPMVDARLPDGSRVNAVIPPISLNGTLISIRKFKKTPFEMEDLMDYGTFTGDMAIFLEAIVKSKMNILVSGGTGSGKTTLLNAMAKSIPLKERVITIEDSAELRLNRASVVGMEARPANVEGSGEVTIRSLVKNALRMRPDRIIVGEVRGSEAFDMLQAMNTGHEGSITTVHANSPSDAISRIEGMVVMAGMDLPTHIIREYIVGALDFIVQAERLSDGKRKIMNISEVYVNDENQIKVQDIFVFERTGLGKNGEVIGEFKPTGIRPRCLNRLRIHGVDIDDSLFQPKEGMNHAAVDRIHTL</sequence>
<dbReference type="Pfam" id="PF00437">
    <property type="entry name" value="T2SSE"/>
    <property type="match status" value="1"/>
</dbReference>
<evidence type="ECO:0000259" key="2">
    <source>
        <dbReference type="SMART" id="SM00382"/>
    </source>
</evidence>
<dbReference type="RefSeq" id="WP_114747087.1">
    <property type="nucleotide sequence ID" value="NZ_QQAY01000020.1"/>
</dbReference>